<dbReference type="KEGG" id="nch:A0U93_15180"/>
<dbReference type="STRING" id="320497.A0U93_15180"/>
<keyword evidence="2" id="KW-1185">Reference proteome</keyword>
<sequence>MIEIVNVDEIIASARRDLGLPVGSEVDSAYWFAGLRRLAGQLCPCSPRTLVSSMGGSHRVFALDVPDLVGHLEDCVDALVAVGDLLEFHDVTTLDEKVKATWVFAAPPSFVMHPSGAAYILGLAPDDALPLPIAWRERVVSRGPVRVLEPLPGEDLDASLKSIGFRSLSLNAWMRSPRLESAASLIAGLDAKLAALGPAGHVPDLKVFDGAKDTRSYRARWVAPSGQDGNYIVRRPQAYGADLWGYARLERGELTKLVDFPVPGSRYRGCDMAWRVQLAIDALLKKPQRYRIVPLDGAKRFDLFFPLPDWARRRLSTIGQEVAPDKCLMSFCLPLDSVRAEQAFLKEYLFLECEE</sequence>
<dbReference type="EMBL" id="CP014691">
    <property type="protein sequence ID" value="AQS89032.1"/>
    <property type="molecule type" value="Genomic_DNA"/>
</dbReference>
<accession>A0A1U9KTG3</accession>
<gene>
    <name evidence="1" type="ORF">A0U93_15180</name>
</gene>
<protein>
    <submittedName>
        <fullName evidence="1">Uncharacterized protein</fullName>
    </submittedName>
</protein>
<reference evidence="1 2" key="1">
    <citation type="submission" date="2016-03" db="EMBL/GenBank/DDBJ databases">
        <title>Acetic acid bacteria sequencing.</title>
        <authorList>
            <person name="Brandt J."/>
            <person name="Jakob F."/>
            <person name="Vogel R.F."/>
        </authorList>
    </citation>
    <scope>NUCLEOTIDE SEQUENCE [LARGE SCALE GENOMIC DNA]</scope>
    <source>
        <strain evidence="1 2">NBRC 101099</strain>
    </source>
</reference>
<proteinExistence type="predicted"/>
<name>A0A1U9KTG3_9PROT</name>
<dbReference type="RefSeq" id="WP_077808090.1">
    <property type="nucleotide sequence ID" value="NZ_BJXS01000012.1"/>
</dbReference>
<dbReference type="AlphaFoldDB" id="A0A1U9KTG3"/>
<evidence type="ECO:0000313" key="2">
    <source>
        <dbReference type="Proteomes" id="UP000188604"/>
    </source>
</evidence>
<organism evidence="1 2">
    <name type="scientific">Neoasaia chiangmaiensis</name>
    <dbReference type="NCBI Taxonomy" id="320497"/>
    <lineage>
        <taxon>Bacteria</taxon>
        <taxon>Pseudomonadati</taxon>
        <taxon>Pseudomonadota</taxon>
        <taxon>Alphaproteobacteria</taxon>
        <taxon>Acetobacterales</taxon>
        <taxon>Acetobacteraceae</taxon>
        <taxon>Neoasaia</taxon>
    </lineage>
</organism>
<dbReference type="Proteomes" id="UP000188604">
    <property type="component" value="Chromosome"/>
</dbReference>
<evidence type="ECO:0000313" key="1">
    <source>
        <dbReference type="EMBL" id="AQS89032.1"/>
    </source>
</evidence>
<dbReference type="OrthoDB" id="7060496at2"/>